<dbReference type="GO" id="GO:0005794">
    <property type="term" value="C:Golgi apparatus"/>
    <property type="evidence" value="ECO:0007669"/>
    <property type="project" value="TreeGrafter"/>
</dbReference>
<comment type="caution">
    <text evidence="4">The sequence shown here is derived from an EMBL/GenBank/DDBJ whole genome shotgun (WGS) entry which is preliminary data.</text>
</comment>
<proteinExistence type="predicted"/>
<dbReference type="GO" id="GO:0004653">
    <property type="term" value="F:polypeptide N-acetylgalactosaminyltransferase activity"/>
    <property type="evidence" value="ECO:0007669"/>
    <property type="project" value="TreeGrafter"/>
</dbReference>
<dbReference type="AlphaFoldDB" id="A0AAD9NLD5"/>
<dbReference type="Gene3D" id="3.90.550.10">
    <property type="entry name" value="Spore Coat Polysaccharide Biosynthesis Protein SpsA, Chain A"/>
    <property type="match status" value="1"/>
</dbReference>
<organism evidence="4 5">
    <name type="scientific">Ridgeia piscesae</name>
    <name type="common">Tubeworm</name>
    <dbReference type="NCBI Taxonomy" id="27915"/>
    <lineage>
        <taxon>Eukaryota</taxon>
        <taxon>Metazoa</taxon>
        <taxon>Spiralia</taxon>
        <taxon>Lophotrochozoa</taxon>
        <taxon>Annelida</taxon>
        <taxon>Polychaeta</taxon>
        <taxon>Sedentaria</taxon>
        <taxon>Canalipalpata</taxon>
        <taxon>Sabellida</taxon>
        <taxon>Siboglinidae</taxon>
        <taxon>Ridgeia</taxon>
    </lineage>
</organism>
<dbReference type="InterPro" id="IPR029044">
    <property type="entry name" value="Nucleotide-diphossugar_trans"/>
</dbReference>
<name>A0AAD9NLD5_RIDPI</name>
<dbReference type="EMBL" id="JAODUO010000812">
    <property type="protein sequence ID" value="KAK2174295.1"/>
    <property type="molecule type" value="Genomic_DNA"/>
</dbReference>
<dbReference type="PANTHER" id="PTHR11675">
    <property type="entry name" value="N-ACETYLGALACTOSAMINYLTRANSFERASE"/>
    <property type="match status" value="1"/>
</dbReference>
<evidence type="ECO:0000256" key="2">
    <source>
        <dbReference type="ARBA" id="ARBA00023157"/>
    </source>
</evidence>
<reference evidence="4" key="1">
    <citation type="journal article" date="2023" name="Mol. Biol. Evol.">
        <title>Third-Generation Sequencing Reveals the Adaptive Role of the Epigenome in Three Deep-Sea Polychaetes.</title>
        <authorList>
            <person name="Perez M."/>
            <person name="Aroh O."/>
            <person name="Sun Y."/>
            <person name="Lan Y."/>
            <person name="Juniper S.K."/>
            <person name="Young C.R."/>
            <person name="Angers B."/>
            <person name="Qian P.Y."/>
        </authorList>
    </citation>
    <scope>NUCLEOTIDE SEQUENCE</scope>
    <source>
        <strain evidence="4">R07B-5</strain>
    </source>
</reference>
<dbReference type="PANTHER" id="PTHR11675:SF131">
    <property type="entry name" value="POLYPEPTIDE N-ACETYLGALACTOSAMINYLTRANSFERASE 9-RELATED"/>
    <property type="match status" value="1"/>
</dbReference>
<accession>A0AAD9NLD5</accession>
<dbReference type="Pfam" id="PF02709">
    <property type="entry name" value="Glyco_transf_7C"/>
    <property type="match status" value="1"/>
</dbReference>
<evidence type="ECO:0000259" key="3">
    <source>
        <dbReference type="Pfam" id="PF02709"/>
    </source>
</evidence>
<gene>
    <name evidence="4" type="ORF">NP493_812g01036</name>
</gene>
<keyword evidence="2" id="KW-1015">Disulfide bond</keyword>
<dbReference type="GO" id="GO:0006493">
    <property type="term" value="P:protein O-linked glycosylation"/>
    <property type="evidence" value="ECO:0007669"/>
    <property type="project" value="TreeGrafter"/>
</dbReference>
<dbReference type="Proteomes" id="UP001209878">
    <property type="component" value="Unassembled WGS sequence"/>
</dbReference>
<dbReference type="SUPFAM" id="SSF53448">
    <property type="entry name" value="Nucleotide-diphospho-sugar transferases"/>
    <property type="match status" value="1"/>
</dbReference>
<protein>
    <recommendedName>
        <fullName evidence="3">Galactosyltransferase C-terminal domain-containing protein</fullName>
    </recommendedName>
</protein>
<feature type="domain" description="Galactosyltransferase C-terminal" evidence="3">
    <location>
        <begin position="55"/>
        <end position="88"/>
    </location>
</feature>
<sequence>MKPGPNGTWVYEHGSSSSKTFWTWDFGVGFEHASVEARAKIKDKTAAVISPANIGTFAIDKTFFYEIGAYDEDMWGWGGDNVDLSIRVDTALFISVVIGF</sequence>
<evidence type="ECO:0000313" key="5">
    <source>
        <dbReference type="Proteomes" id="UP001209878"/>
    </source>
</evidence>
<keyword evidence="5" id="KW-1185">Reference proteome</keyword>
<evidence type="ECO:0000313" key="4">
    <source>
        <dbReference type="EMBL" id="KAK2174295.1"/>
    </source>
</evidence>
<evidence type="ECO:0000256" key="1">
    <source>
        <dbReference type="ARBA" id="ARBA00022679"/>
    </source>
</evidence>
<keyword evidence="1" id="KW-0808">Transferase</keyword>
<dbReference type="InterPro" id="IPR027791">
    <property type="entry name" value="Galactosyl_T_C"/>
</dbReference>